<evidence type="ECO:0000259" key="8">
    <source>
        <dbReference type="Pfam" id="PF05504"/>
    </source>
</evidence>
<evidence type="ECO:0008006" key="12">
    <source>
        <dbReference type="Google" id="ProtNLM"/>
    </source>
</evidence>
<evidence type="ECO:0000259" key="9">
    <source>
        <dbReference type="Pfam" id="PF25198"/>
    </source>
</evidence>
<dbReference type="Gene3D" id="3.30.300.210">
    <property type="entry name" value="Nutrient germinant receptor protein C, domain 3"/>
    <property type="match status" value="1"/>
</dbReference>
<dbReference type="Pfam" id="PF25198">
    <property type="entry name" value="Spore_GerAC_N"/>
    <property type="match status" value="1"/>
</dbReference>
<gene>
    <name evidence="10" type="ORF">IAB00_02480</name>
</gene>
<dbReference type="EMBL" id="DVMH01000015">
    <property type="protein sequence ID" value="HIU10101.1"/>
    <property type="molecule type" value="Genomic_DNA"/>
</dbReference>
<evidence type="ECO:0000256" key="4">
    <source>
        <dbReference type="ARBA" id="ARBA00022729"/>
    </source>
</evidence>
<evidence type="ECO:0000256" key="5">
    <source>
        <dbReference type="ARBA" id="ARBA00023136"/>
    </source>
</evidence>
<feature type="domain" description="Spore germination protein N-terminal" evidence="9">
    <location>
        <begin position="30"/>
        <end position="195"/>
    </location>
</feature>
<dbReference type="AlphaFoldDB" id="A0A9D1HIS9"/>
<organism evidence="10 11">
    <name type="scientific">Candidatus Avidehalobacter gallistercoris</name>
    <dbReference type="NCBI Taxonomy" id="2840694"/>
    <lineage>
        <taxon>Bacteria</taxon>
        <taxon>Bacillati</taxon>
        <taxon>Bacillota</taxon>
        <taxon>Clostridia</taxon>
        <taxon>Eubacteriales</taxon>
        <taxon>Peptococcaceae</taxon>
        <taxon>Peptococcaceae incertae sedis</taxon>
        <taxon>Candidatus Avidehalobacter</taxon>
    </lineage>
</organism>
<keyword evidence="7" id="KW-0449">Lipoprotein</keyword>
<comment type="similarity">
    <text evidence="2">Belongs to the GerABKC lipoprotein family.</text>
</comment>
<keyword evidence="6" id="KW-0564">Palmitate</keyword>
<reference evidence="10" key="2">
    <citation type="journal article" date="2021" name="PeerJ">
        <title>Extensive microbial diversity within the chicken gut microbiome revealed by metagenomics and culture.</title>
        <authorList>
            <person name="Gilroy R."/>
            <person name="Ravi A."/>
            <person name="Getino M."/>
            <person name="Pursley I."/>
            <person name="Horton D.L."/>
            <person name="Alikhan N.F."/>
            <person name="Baker D."/>
            <person name="Gharbi K."/>
            <person name="Hall N."/>
            <person name="Watson M."/>
            <person name="Adriaenssens E.M."/>
            <person name="Foster-Nyarko E."/>
            <person name="Jarju S."/>
            <person name="Secka A."/>
            <person name="Antonio M."/>
            <person name="Oren A."/>
            <person name="Chaudhuri R.R."/>
            <person name="La Ragione R."/>
            <person name="Hildebrand F."/>
            <person name="Pallen M.J."/>
        </authorList>
    </citation>
    <scope>NUCLEOTIDE SEQUENCE</scope>
    <source>
        <strain evidence="10">2830</strain>
    </source>
</reference>
<dbReference type="Proteomes" id="UP000824124">
    <property type="component" value="Unassembled WGS sequence"/>
</dbReference>
<dbReference type="GO" id="GO:0016020">
    <property type="term" value="C:membrane"/>
    <property type="evidence" value="ECO:0007669"/>
    <property type="project" value="UniProtKB-SubCell"/>
</dbReference>
<dbReference type="InterPro" id="IPR038501">
    <property type="entry name" value="Spore_GerAC_C_sf"/>
</dbReference>
<dbReference type="Pfam" id="PF05504">
    <property type="entry name" value="Spore_GerAC"/>
    <property type="match status" value="1"/>
</dbReference>
<evidence type="ECO:0000256" key="3">
    <source>
        <dbReference type="ARBA" id="ARBA00022544"/>
    </source>
</evidence>
<evidence type="ECO:0000256" key="2">
    <source>
        <dbReference type="ARBA" id="ARBA00007886"/>
    </source>
</evidence>
<proteinExistence type="inferred from homology"/>
<protein>
    <recommendedName>
        <fullName evidence="12">Germination protein, Ger(X)C family</fullName>
    </recommendedName>
</protein>
<keyword evidence="3" id="KW-0309">Germination</keyword>
<evidence type="ECO:0000313" key="10">
    <source>
        <dbReference type="EMBL" id="HIU10101.1"/>
    </source>
</evidence>
<dbReference type="PANTHER" id="PTHR35789">
    <property type="entry name" value="SPORE GERMINATION PROTEIN B3"/>
    <property type="match status" value="1"/>
</dbReference>
<keyword evidence="4" id="KW-0732">Signal</keyword>
<comment type="subcellular location">
    <subcellularLocation>
        <location evidence="1">Membrane</location>
        <topology evidence="1">Lipid-anchor</topology>
    </subcellularLocation>
</comment>
<evidence type="ECO:0000313" key="11">
    <source>
        <dbReference type="Proteomes" id="UP000824124"/>
    </source>
</evidence>
<sequence length="358" mass="39553">MKKILLILTLVLVLLYTAGCELLSEKAGGDLKDVELAAALSLDKNESGKIEAGVQLLHRDKALEQQYAESYYSLAADGASPAEAVAELYDQGARQLNFSHAALLVLGEEAAGLDNWLDYAVRSPQLRPTLYPVICRGSAADLLDAGEETMSPVYLLENALEPHGSGYPGASAVTLQDFLETLYDDGIAPVLPLAEKTADGIKLAGMAIYDGVEWQFLPESDAAFCWRLLQRPQHLAGEVLTLQEDFSLNIIAAKVFYRLNRAEPPAQPTLQVELTLKAEVVHNPAGLSQMEIERQARERLQYIFAESLDESRRLQLDFLGIGREIKRKLPELWADWQHTDYLNEIAAALNVDMTIEMN</sequence>
<accession>A0A9D1HIS9</accession>
<dbReference type="InterPro" id="IPR008844">
    <property type="entry name" value="Spore_GerAC-like"/>
</dbReference>
<evidence type="ECO:0000256" key="7">
    <source>
        <dbReference type="ARBA" id="ARBA00023288"/>
    </source>
</evidence>
<name>A0A9D1HIS9_9FIRM</name>
<feature type="domain" description="Spore germination GerAC-like C-terminal" evidence="8">
    <location>
        <begin position="267"/>
        <end position="357"/>
    </location>
</feature>
<reference evidence="10" key="1">
    <citation type="submission" date="2020-10" db="EMBL/GenBank/DDBJ databases">
        <authorList>
            <person name="Gilroy R."/>
        </authorList>
    </citation>
    <scope>NUCLEOTIDE SEQUENCE</scope>
    <source>
        <strain evidence="10">2830</strain>
    </source>
</reference>
<keyword evidence="5" id="KW-0472">Membrane</keyword>
<evidence type="ECO:0000256" key="1">
    <source>
        <dbReference type="ARBA" id="ARBA00004635"/>
    </source>
</evidence>
<comment type="caution">
    <text evidence="10">The sequence shown here is derived from an EMBL/GenBank/DDBJ whole genome shotgun (WGS) entry which is preliminary data.</text>
</comment>
<evidence type="ECO:0000256" key="6">
    <source>
        <dbReference type="ARBA" id="ARBA00023139"/>
    </source>
</evidence>
<dbReference type="InterPro" id="IPR057336">
    <property type="entry name" value="GerAC_N"/>
</dbReference>
<dbReference type="PANTHER" id="PTHR35789:SF1">
    <property type="entry name" value="SPORE GERMINATION PROTEIN B3"/>
    <property type="match status" value="1"/>
</dbReference>
<dbReference type="GO" id="GO:0009847">
    <property type="term" value="P:spore germination"/>
    <property type="evidence" value="ECO:0007669"/>
    <property type="project" value="InterPro"/>
</dbReference>
<dbReference type="InterPro" id="IPR046953">
    <property type="entry name" value="Spore_GerAC-like_C"/>
</dbReference>